<dbReference type="Proteomes" id="UP000185612">
    <property type="component" value="Unassembled WGS sequence"/>
</dbReference>
<evidence type="ECO:0000256" key="1">
    <source>
        <dbReference type="ARBA" id="ARBA00004370"/>
    </source>
</evidence>
<feature type="domain" description="Flotillin C-terminal" evidence="7">
    <location>
        <begin position="315"/>
        <end position="425"/>
    </location>
</feature>
<comment type="caution">
    <text evidence="8">The sequence shown here is derived from an EMBL/GenBank/DDBJ whole genome shotgun (WGS) entry which is preliminary data.</text>
</comment>
<dbReference type="GO" id="GO:0002020">
    <property type="term" value="F:protease binding"/>
    <property type="evidence" value="ECO:0007669"/>
    <property type="project" value="TreeGrafter"/>
</dbReference>
<keyword evidence="9" id="KW-1185">Reference proteome</keyword>
<accession>A0A1Q5PUS2</accession>
<feature type="coiled-coil region" evidence="4">
    <location>
        <begin position="258"/>
        <end position="285"/>
    </location>
</feature>
<evidence type="ECO:0000259" key="7">
    <source>
        <dbReference type="Pfam" id="PF15975"/>
    </source>
</evidence>
<dbReference type="InterPro" id="IPR001107">
    <property type="entry name" value="Band_7"/>
</dbReference>
<evidence type="ECO:0008006" key="10">
    <source>
        <dbReference type="Google" id="ProtNLM"/>
    </source>
</evidence>
<feature type="compositionally biased region" description="Basic and acidic residues" evidence="5">
    <location>
        <begin position="442"/>
        <end position="452"/>
    </location>
</feature>
<evidence type="ECO:0000259" key="6">
    <source>
        <dbReference type="Pfam" id="PF01145"/>
    </source>
</evidence>
<keyword evidence="3" id="KW-0472">Membrane</keyword>
<dbReference type="GO" id="GO:0072659">
    <property type="term" value="P:protein localization to plasma membrane"/>
    <property type="evidence" value="ECO:0007669"/>
    <property type="project" value="TreeGrafter"/>
</dbReference>
<dbReference type="STRING" id="52770.BSZ40_08480"/>
<name>A0A1Q5PUS2_9ACTO</name>
<dbReference type="SUPFAM" id="SSF117892">
    <property type="entry name" value="Band 7/SPFH domain"/>
    <property type="match status" value="1"/>
</dbReference>
<dbReference type="Pfam" id="PF15975">
    <property type="entry name" value="Flot"/>
    <property type="match status" value="1"/>
</dbReference>
<feature type="domain" description="Band 7" evidence="6">
    <location>
        <begin position="28"/>
        <end position="208"/>
    </location>
</feature>
<organism evidence="8 9">
    <name type="scientific">Buchananella hordeovulneris</name>
    <dbReference type="NCBI Taxonomy" id="52770"/>
    <lineage>
        <taxon>Bacteria</taxon>
        <taxon>Bacillati</taxon>
        <taxon>Actinomycetota</taxon>
        <taxon>Actinomycetes</taxon>
        <taxon>Actinomycetales</taxon>
        <taxon>Actinomycetaceae</taxon>
        <taxon>Buchananella</taxon>
    </lineage>
</organism>
<dbReference type="AlphaFoldDB" id="A0A1Q5PUS2"/>
<reference evidence="9" key="1">
    <citation type="submission" date="2016-12" db="EMBL/GenBank/DDBJ databases">
        <authorList>
            <person name="Meng X."/>
        </authorList>
    </citation>
    <scope>NUCLEOTIDE SEQUENCE [LARGE SCALE GENOMIC DNA]</scope>
    <source>
        <strain evidence="9">DSM 20732</strain>
    </source>
</reference>
<dbReference type="InParanoid" id="A0A1Q5PUS2"/>
<comment type="similarity">
    <text evidence="2">Belongs to the band 7/mec-2 family. Flotillin subfamily.</text>
</comment>
<dbReference type="CDD" id="cd03399">
    <property type="entry name" value="SPFH_flotillin"/>
    <property type="match status" value="1"/>
</dbReference>
<dbReference type="PANTHER" id="PTHR13806">
    <property type="entry name" value="FLOTILLIN-RELATED"/>
    <property type="match status" value="1"/>
</dbReference>
<evidence type="ECO:0000313" key="8">
    <source>
        <dbReference type="EMBL" id="OKL51331.1"/>
    </source>
</evidence>
<proteinExistence type="inferred from homology"/>
<evidence type="ECO:0000256" key="4">
    <source>
        <dbReference type="SAM" id="Coils"/>
    </source>
</evidence>
<evidence type="ECO:0000256" key="5">
    <source>
        <dbReference type="SAM" id="MobiDB-lite"/>
    </source>
</evidence>
<gene>
    <name evidence="8" type="ORF">BSZ40_08480</name>
</gene>
<evidence type="ECO:0000313" key="9">
    <source>
        <dbReference type="Proteomes" id="UP000185612"/>
    </source>
</evidence>
<protein>
    <recommendedName>
        <fullName evidence="10">Flotillin family protein</fullName>
    </recommendedName>
</protein>
<evidence type="ECO:0000256" key="3">
    <source>
        <dbReference type="ARBA" id="ARBA00023136"/>
    </source>
</evidence>
<dbReference type="InterPro" id="IPR027705">
    <property type="entry name" value="Flotillin_fam"/>
</dbReference>
<evidence type="ECO:0000256" key="2">
    <source>
        <dbReference type="ARBA" id="ARBA00007161"/>
    </source>
</evidence>
<feature type="region of interest" description="Disordered" evidence="5">
    <location>
        <begin position="439"/>
        <end position="472"/>
    </location>
</feature>
<dbReference type="InterPro" id="IPR036013">
    <property type="entry name" value="Band_7/SPFH_dom_sf"/>
</dbReference>
<dbReference type="InterPro" id="IPR031905">
    <property type="entry name" value="Flotillin_C"/>
</dbReference>
<dbReference type="EMBL" id="MQVS01000008">
    <property type="protein sequence ID" value="OKL51331.1"/>
    <property type="molecule type" value="Genomic_DNA"/>
</dbReference>
<dbReference type="PANTHER" id="PTHR13806:SF46">
    <property type="entry name" value="FLOTILLIN-1-RELATED"/>
    <property type="match status" value="1"/>
</dbReference>
<dbReference type="RefSeq" id="WP_073825236.1">
    <property type="nucleotide sequence ID" value="NZ_MQVS01000008.1"/>
</dbReference>
<keyword evidence="4" id="KW-0175">Coiled coil</keyword>
<dbReference type="Pfam" id="PF01145">
    <property type="entry name" value="Band_7"/>
    <property type="match status" value="1"/>
</dbReference>
<dbReference type="Gene3D" id="3.30.479.30">
    <property type="entry name" value="Band 7 domain"/>
    <property type="match status" value="1"/>
</dbReference>
<dbReference type="GO" id="GO:0005886">
    <property type="term" value="C:plasma membrane"/>
    <property type="evidence" value="ECO:0007669"/>
    <property type="project" value="TreeGrafter"/>
</dbReference>
<comment type="subcellular location">
    <subcellularLocation>
        <location evidence="1">Membrane</location>
    </subcellularLocation>
</comment>
<sequence>MNPIIIIIVLVALFLLSVFAFIISRTITVGASEALIVSGAAKGGEVKVVPPGGRTFVLPIIQSSQRLSLAQRSIGISLEDGLDEAKVPVSINAVATVKVGSDTPSIRAAAERYLGSQNPGQEITKSAGDILYGALRDVAGRMSISNLISDREAFGREVYDAAVTKVSTMGLSIESFQITNISDPNGYIENLGAPEAERARMEARRAKALNERAARDAEVTSASLIAERERDLSLKRSILRAETDRAEAEAAAAGPLAAAVKEREIAAVEAEAAQARAVLREKQLETEVRKPADAERYAREQSAEAGKFERLREAEAEAEATQVRARAEASAVRTRGEAEAAASQAVGLAKAAAMDAQAQAYANYGQAAIIQIIMENLPQVARELAAPMSEIKQMTVVSTDGAGALPRAVANNFSQLEEIVGALTGANLKDLVTRFASAEDQAAEKATADERPVAVSTGRRVATTPGRIGSEQ</sequence>